<evidence type="ECO:0000313" key="3">
    <source>
        <dbReference type="Proteomes" id="UP001152799"/>
    </source>
</evidence>
<dbReference type="EMBL" id="OU892287">
    <property type="protein sequence ID" value="CAH1123934.1"/>
    <property type="molecule type" value="Genomic_DNA"/>
</dbReference>
<proteinExistence type="predicted"/>
<keyword evidence="3" id="KW-1185">Reference proteome</keyword>
<feature type="signal peptide" evidence="1">
    <location>
        <begin position="1"/>
        <end position="22"/>
    </location>
</feature>
<gene>
    <name evidence="2" type="ORF">CEUTPL_LOCUS2915</name>
</gene>
<feature type="chain" id="PRO_5040229795" evidence="1">
    <location>
        <begin position="23"/>
        <end position="72"/>
    </location>
</feature>
<organism evidence="2 3">
    <name type="scientific">Ceutorhynchus assimilis</name>
    <name type="common">cabbage seed weevil</name>
    <dbReference type="NCBI Taxonomy" id="467358"/>
    <lineage>
        <taxon>Eukaryota</taxon>
        <taxon>Metazoa</taxon>
        <taxon>Ecdysozoa</taxon>
        <taxon>Arthropoda</taxon>
        <taxon>Hexapoda</taxon>
        <taxon>Insecta</taxon>
        <taxon>Pterygota</taxon>
        <taxon>Neoptera</taxon>
        <taxon>Endopterygota</taxon>
        <taxon>Coleoptera</taxon>
        <taxon>Polyphaga</taxon>
        <taxon>Cucujiformia</taxon>
        <taxon>Curculionidae</taxon>
        <taxon>Ceutorhynchinae</taxon>
        <taxon>Ceutorhynchus</taxon>
    </lineage>
</organism>
<evidence type="ECO:0000256" key="1">
    <source>
        <dbReference type="SAM" id="SignalP"/>
    </source>
</evidence>
<sequence length="72" mass="8304">MDPIICLQLCLLIILPATIIYTFPTDNRIYNPDEFEEIKKAATKIIIVDRFLLNLPCKGGYRRFNGACLEAW</sequence>
<evidence type="ECO:0000313" key="2">
    <source>
        <dbReference type="EMBL" id="CAH1123934.1"/>
    </source>
</evidence>
<reference evidence="2" key="1">
    <citation type="submission" date="2022-01" db="EMBL/GenBank/DDBJ databases">
        <authorList>
            <person name="King R."/>
        </authorList>
    </citation>
    <scope>NUCLEOTIDE SEQUENCE</scope>
</reference>
<keyword evidence="1" id="KW-0732">Signal</keyword>
<dbReference type="AlphaFoldDB" id="A0A9P0DD19"/>
<dbReference type="Proteomes" id="UP001152799">
    <property type="component" value="Chromosome 11"/>
</dbReference>
<name>A0A9P0DD19_9CUCU</name>
<protein>
    <submittedName>
        <fullName evidence="2">Uncharacterized protein</fullName>
    </submittedName>
</protein>
<accession>A0A9P0DD19</accession>